<sequence>MKKNILILSLLIISVQSWAECKIGDLEIDPSASQTPEGTPNPSNYITITGQKVLTKALANINIGTLIKTKTDTNIAQSNVVAFEYIFKKPINLNSNELASGFITGTSNYDGIVFAAPSFGSAYGSQQNLFMSSISGNITPNQTQKEVLANETVRVGIYYNQISKKIGYIVNGVDRGYTWSYTTPLSKMKFAIAIEEGFYASNSSALGKEISYEIVSDHSKLQFTYTTGTTDICGTPL</sequence>
<feature type="signal peptide" evidence="1">
    <location>
        <begin position="1"/>
        <end position="19"/>
    </location>
</feature>
<protein>
    <submittedName>
        <fullName evidence="2">DUF4882 domain-containing protein</fullName>
    </submittedName>
</protein>
<evidence type="ECO:0000256" key="1">
    <source>
        <dbReference type="SAM" id="SignalP"/>
    </source>
</evidence>
<keyword evidence="1" id="KW-0732">Signal</keyword>
<dbReference type="EMBL" id="CP033540">
    <property type="protein sequence ID" value="AZC00180.1"/>
    <property type="molecule type" value="Genomic_DNA"/>
</dbReference>
<proteinExistence type="predicted"/>
<dbReference type="Proteomes" id="UP000254410">
    <property type="component" value="Chromosome"/>
</dbReference>
<dbReference type="Pfam" id="PF16223">
    <property type="entry name" value="DUF4882"/>
    <property type="match status" value="1"/>
</dbReference>
<dbReference type="AlphaFoldDB" id="A0A3G6YJ66"/>
<accession>A0A3G6YJ66</accession>
<gene>
    <name evidence="2" type="ORF">DKE52_004665</name>
</gene>
<evidence type="ECO:0000313" key="3">
    <source>
        <dbReference type="Proteomes" id="UP000254410"/>
    </source>
</evidence>
<name>A0A3G6YJ66_ACIPI</name>
<evidence type="ECO:0000313" key="2">
    <source>
        <dbReference type="EMBL" id="AZC00180.1"/>
    </source>
</evidence>
<reference evidence="2 3" key="2">
    <citation type="submission" date="2018-12" db="EMBL/GenBank/DDBJ databases">
        <title>Molecular Epidemiology of Emerging Carbapenem-Resistance in Acinetobacter nosocomialis and Acinetobacter pittii in Taiwan, 2010-2014.</title>
        <authorList>
            <person name="Huang W.-C."/>
            <person name="Wang H.-Y."/>
            <person name="Lai J.-F."/>
            <person name="Lauderdale T.-L."/>
            <person name="Sytwu H.-K."/>
        </authorList>
    </citation>
    <scope>NUCLEOTIDE SEQUENCE [LARGE SCALE GENOMIC DNA]</scope>
    <source>
        <strain evidence="2 3">2014S06-099</strain>
    </source>
</reference>
<feature type="chain" id="PRO_5018577300" evidence="1">
    <location>
        <begin position="20"/>
        <end position="237"/>
    </location>
</feature>
<reference evidence="2 3" key="1">
    <citation type="submission" date="2018-11" db="EMBL/GenBank/DDBJ databases">
        <authorList>
            <person name="Kuo S.-C."/>
            <person name="Chen F.-J."/>
            <person name="Liao Y.-C."/>
        </authorList>
    </citation>
    <scope>NUCLEOTIDE SEQUENCE [LARGE SCALE GENOMIC DNA]</scope>
    <source>
        <strain evidence="2 3">2014S06-099</strain>
    </source>
</reference>
<organism evidence="2 3">
    <name type="scientific">Acinetobacter pittii</name>
    <name type="common">Acinetobacter genomosp. 3</name>
    <dbReference type="NCBI Taxonomy" id="48296"/>
    <lineage>
        <taxon>Bacteria</taxon>
        <taxon>Pseudomonadati</taxon>
        <taxon>Pseudomonadota</taxon>
        <taxon>Gammaproteobacteria</taxon>
        <taxon>Moraxellales</taxon>
        <taxon>Moraxellaceae</taxon>
        <taxon>Acinetobacter</taxon>
        <taxon>Acinetobacter calcoaceticus/baumannii complex</taxon>
    </lineage>
</organism>
<dbReference type="InterPro" id="IPR032620">
    <property type="entry name" value="DUF4882"/>
</dbReference>